<comment type="caution">
    <text evidence="1">The sequence shown here is derived from an EMBL/GenBank/DDBJ whole genome shotgun (WGS) entry which is preliminary data.</text>
</comment>
<gene>
    <name evidence="1" type="ORF">RS83_00892</name>
</gene>
<dbReference type="PATRIC" id="fig|82380.11.peg.923"/>
<accession>A0A0F0LG34</accession>
<dbReference type="Proteomes" id="UP000033640">
    <property type="component" value="Unassembled WGS sequence"/>
</dbReference>
<evidence type="ECO:0000313" key="2">
    <source>
        <dbReference type="Proteomes" id="UP000033640"/>
    </source>
</evidence>
<protein>
    <submittedName>
        <fullName evidence="1">Uncharacterized protein</fullName>
    </submittedName>
</protein>
<sequence length="195" mass="21550">MDVTSNPMTALWFATDSVTMAVKGGARSKPGLLIAMNMPWYREVGEEGRPPTVFKTVGSPAVTWNDLEGLSAKRTLALSLSSPFVVSSSMPNARLRAQEGYFIASALPDEPLPPLAGLHMTVPQGDSAEVARLLMEQRRQGLPRSMPFVAILVPAKMKEQLRTYLRLTYSRTAKSLFPDYTGFREFGKWMEHSKG</sequence>
<name>A0A0F0LG34_9MICO</name>
<dbReference type="EMBL" id="JYIW01000019">
    <property type="protein sequence ID" value="KJL30506.1"/>
    <property type="molecule type" value="Genomic_DNA"/>
</dbReference>
<reference evidence="1 2" key="1">
    <citation type="submission" date="2015-02" db="EMBL/GenBank/DDBJ databases">
        <title>Draft genome sequences of ten Microbacterium spp. with emphasis on heavy metal contaminated environments.</title>
        <authorList>
            <person name="Corretto E."/>
        </authorList>
    </citation>
    <scope>NUCLEOTIDE SEQUENCE [LARGE SCALE GENOMIC DNA]</scope>
    <source>
        <strain evidence="1 2">BEL4b</strain>
    </source>
</reference>
<evidence type="ECO:0000313" key="1">
    <source>
        <dbReference type="EMBL" id="KJL30506.1"/>
    </source>
</evidence>
<dbReference type="AlphaFoldDB" id="A0A0F0LG34"/>
<proteinExistence type="predicted"/>
<organism evidence="1 2">
    <name type="scientific">Microbacterium oxydans</name>
    <dbReference type="NCBI Taxonomy" id="82380"/>
    <lineage>
        <taxon>Bacteria</taxon>
        <taxon>Bacillati</taxon>
        <taxon>Actinomycetota</taxon>
        <taxon>Actinomycetes</taxon>
        <taxon>Micrococcales</taxon>
        <taxon>Microbacteriaceae</taxon>
        <taxon>Microbacterium</taxon>
    </lineage>
</organism>